<dbReference type="PROSITE" id="PS00107">
    <property type="entry name" value="PROTEIN_KINASE_ATP"/>
    <property type="match status" value="1"/>
</dbReference>
<accession>A0A918U0I3</accession>
<feature type="domain" description="Protein kinase" evidence="6">
    <location>
        <begin position="112"/>
        <end position="397"/>
    </location>
</feature>
<gene>
    <name evidence="7" type="ORF">GCM10007100_35790</name>
</gene>
<dbReference type="GO" id="GO:0005524">
    <property type="term" value="F:ATP binding"/>
    <property type="evidence" value="ECO:0007669"/>
    <property type="project" value="UniProtKB-UniRule"/>
</dbReference>
<keyword evidence="4 5" id="KW-0067">ATP-binding</keyword>
<evidence type="ECO:0000256" key="4">
    <source>
        <dbReference type="ARBA" id="ARBA00022840"/>
    </source>
</evidence>
<dbReference type="PROSITE" id="PS50011">
    <property type="entry name" value="PROTEIN_KINASE_DOM"/>
    <property type="match status" value="1"/>
</dbReference>
<dbReference type="Proteomes" id="UP000644507">
    <property type="component" value="Unassembled WGS sequence"/>
</dbReference>
<evidence type="ECO:0000256" key="1">
    <source>
        <dbReference type="ARBA" id="ARBA00022679"/>
    </source>
</evidence>
<dbReference type="SUPFAM" id="SSF50998">
    <property type="entry name" value="Quinoprotein alcohol dehydrogenase-like"/>
    <property type="match status" value="1"/>
</dbReference>
<keyword evidence="1" id="KW-0808">Transferase</keyword>
<dbReference type="PANTHER" id="PTHR43289:SF6">
    <property type="entry name" value="SERINE_THREONINE-PROTEIN KINASE NEKL-3"/>
    <property type="match status" value="1"/>
</dbReference>
<dbReference type="SUPFAM" id="SSF56112">
    <property type="entry name" value="Protein kinase-like (PK-like)"/>
    <property type="match status" value="1"/>
</dbReference>
<keyword evidence="8" id="KW-1185">Reference proteome</keyword>
<dbReference type="InterPro" id="IPR011009">
    <property type="entry name" value="Kinase-like_dom_sf"/>
</dbReference>
<dbReference type="GO" id="GO:0004674">
    <property type="term" value="F:protein serine/threonine kinase activity"/>
    <property type="evidence" value="ECO:0007669"/>
    <property type="project" value="TreeGrafter"/>
</dbReference>
<dbReference type="Gene3D" id="1.10.510.10">
    <property type="entry name" value="Transferase(Phosphotransferase) domain 1"/>
    <property type="match status" value="1"/>
</dbReference>
<dbReference type="InterPro" id="IPR000719">
    <property type="entry name" value="Prot_kinase_dom"/>
</dbReference>
<proteinExistence type="predicted"/>
<feature type="binding site" evidence="5">
    <location>
        <position position="142"/>
    </location>
    <ligand>
        <name>ATP</name>
        <dbReference type="ChEBI" id="CHEBI:30616"/>
    </ligand>
</feature>
<keyword evidence="2 5" id="KW-0547">Nucleotide-binding</keyword>
<sequence length="1257" mass="138657">MSTICERCGTSLSPKGHCPKCLLETAMPESSQSRAERLFQASLALPTEERIQFIENSVGDDREALTDALLLLQGYEEEGGDQGTPTLGSAINARLEMGATEREEVGTIFNNFRLVRRIGEGGMGTVWEAEQSGAVSRQVALKVIKLGMDTREVVKRFERERQALALMNHPSIAQVFEAGATAMGRPYFVMELVEGRAIDVYHRKKRLSNRELIELFIEVCGAIEHAHQKGIIHRDLKPSNILINEEGIPKVIDFGIARATTESNHSNYTLQAQVLGTPAYMSPEQAATDGEDIDTRTDVYSLGVVLYELLTGTPPFDPERLAKTGVLEMQKIIREEQPPRPSTQIARAKLKSDATTPSPKQPFGSDLDWVVMKAISKERERRYASTAALAEDLRRYLAHEPVTAAPPTLSYQLGKFFQRNKAASIAAALILLSLILGLTFSLQQTHRAQVALAGEERARRLAVLTIADLYTQSGAEAAAKGQDEVATLWFAKAALTARTDPARLDANRTRVAAWRNQFSQPVAVFDSGEDYVSGLIWNATQDALIVFIENEYYPQVWDMSESPKRWTIPVPDADHASWSPDGKRLALANLHNAFIVDYPGGDVIATLNTLSPAAAPLAWSADGKTLFIPGTENLERWVPETQERHSTSIPAPSRFLHLSQTEDTLLLVMAHTLEVREATPPFALRHPPQPIYEKSQAQLLGKGHQYAFVSPDGHTLVCDIFSGNIIENHAGAIGPHFRGVKLWASPSGRYLARDNHALIDRTRPDFSGPILNGFEIAFAPDESQLAAQVGGKQIVSYELPSGEVIETVGDSHLPQLAVRYSPDSRLLAFSEHGLVRIWKLPDRDLVQQIDTDNPRGGFVALSPSEDRLLPLGHVREDASRKTTRVYRTSDGEPAGPPFGAGGIIMNGLFLTDGDLVALAVSTTPDRTTGKMRVDPGSGFVQIWNSRTGQAVSEPIEVPSEPRGLARHPYKDLLAVACAGGERLEIDLDTYQASTLYTTPQGFSDNGAISNSGRCRYSPDGRHLITWGFWSHEVWDRDRHEFLLPPRPQESTVFDLSITDHILAAGVVVKNDRVEFLDLATGKPARANFPYNGWCMVCRLSPSGERLLLAGGDLRSRVLDWKNDVRLGPDIRTPQSPLTGTFLPDEKGIVLGGYDPEITFSEIRSGRPLRPPVPHYGGWVLDLQVINEGKNLLITTQYANPALLSLEKAFPVSPHSLEQDLLLAEIHANATISENGGLERLTRQQWLEKWQQYQKGSF</sequence>
<dbReference type="InterPro" id="IPR008271">
    <property type="entry name" value="Ser/Thr_kinase_AS"/>
</dbReference>
<dbReference type="SUPFAM" id="SSF50978">
    <property type="entry name" value="WD40 repeat-like"/>
    <property type="match status" value="1"/>
</dbReference>
<dbReference type="InterPro" id="IPR015943">
    <property type="entry name" value="WD40/YVTN_repeat-like_dom_sf"/>
</dbReference>
<protein>
    <recommendedName>
        <fullName evidence="6">Protein kinase domain-containing protein</fullName>
    </recommendedName>
</protein>
<dbReference type="InterPro" id="IPR036322">
    <property type="entry name" value="WD40_repeat_dom_sf"/>
</dbReference>
<dbReference type="CDD" id="cd14014">
    <property type="entry name" value="STKc_PknB_like"/>
    <property type="match status" value="1"/>
</dbReference>
<dbReference type="EMBL" id="BMXI01000018">
    <property type="protein sequence ID" value="GHC64896.1"/>
    <property type="molecule type" value="Genomic_DNA"/>
</dbReference>
<evidence type="ECO:0000313" key="8">
    <source>
        <dbReference type="Proteomes" id="UP000644507"/>
    </source>
</evidence>
<dbReference type="Gene3D" id="2.130.10.10">
    <property type="entry name" value="YVTN repeat-like/Quinoprotein amine dehydrogenase"/>
    <property type="match status" value="4"/>
</dbReference>
<evidence type="ECO:0000259" key="6">
    <source>
        <dbReference type="PROSITE" id="PS50011"/>
    </source>
</evidence>
<organism evidence="7 8">
    <name type="scientific">Roseibacillus persicicus</name>
    <dbReference type="NCBI Taxonomy" id="454148"/>
    <lineage>
        <taxon>Bacteria</taxon>
        <taxon>Pseudomonadati</taxon>
        <taxon>Verrucomicrobiota</taxon>
        <taxon>Verrucomicrobiia</taxon>
        <taxon>Verrucomicrobiales</taxon>
        <taxon>Verrucomicrobiaceae</taxon>
        <taxon>Roseibacillus</taxon>
    </lineage>
</organism>
<evidence type="ECO:0000256" key="5">
    <source>
        <dbReference type="PROSITE-ProRule" id="PRU10141"/>
    </source>
</evidence>
<dbReference type="Gene3D" id="3.30.200.20">
    <property type="entry name" value="Phosphorylase Kinase, domain 1"/>
    <property type="match status" value="1"/>
</dbReference>
<dbReference type="PANTHER" id="PTHR43289">
    <property type="entry name" value="MITOGEN-ACTIVATED PROTEIN KINASE KINASE KINASE 20-RELATED"/>
    <property type="match status" value="1"/>
</dbReference>
<comment type="caution">
    <text evidence="7">The sequence shown here is derived from an EMBL/GenBank/DDBJ whole genome shotgun (WGS) entry which is preliminary data.</text>
</comment>
<dbReference type="InterPro" id="IPR017441">
    <property type="entry name" value="Protein_kinase_ATP_BS"/>
</dbReference>
<keyword evidence="3" id="KW-0418">Kinase</keyword>
<name>A0A918U0I3_9BACT</name>
<dbReference type="Pfam" id="PF00069">
    <property type="entry name" value="Pkinase"/>
    <property type="match status" value="1"/>
</dbReference>
<evidence type="ECO:0000313" key="7">
    <source>
        <dbReference type="EMBL" id="GHC64896.1"/>
    </source>
</evidence>
<dbReference type="InterPro" id="IPR011047">
    <property type="entry name" value="Quinoprotein_ADH-like_sf"/>
</dbReference>
<dbReference type="AlphaFoldDB" id="A0A918U0I3"/>
<evidence type="ECO:0000256" key="3">
    <source>
        <dbReference type="ARBA" id="ARBA00022777"/>
    </source>
</evidence>
<dbReference type="PROSITE" id="PS00108">
    <property type="entry name" value="PROTEIN_KINASE_ST"/>
    <property type="match status" value="1"/>
</dbReference>
<reference evidence="7" key="2">
    <citation type="submission" date="2020-09" db="EMBL/GenBank/DDBJ databases">
        <authorList>
            <person name="Sun Q."/>
            <person name="Kim S."/>
        </authorList>
    </citation>
    <scope>NUCLEOTIDE SEQUENCE</scope>
    <source>
        <strain evidence="7">KCTC 12988</strain>
    </source>
</reference>
<dbReference type="RefSeq" id="WP_189573233.1">
    <property type="nucleotide sequence ID" value="NZ_BMXI01000018.1"/>
</dbReference>
<evidence type="ECO:0000256" key="2">
    <source>
        <dbReference type="ARBA" id="ARBA00022741"/>
    </source>
</evidence>
<dbReference type="SMART" id="SM00220">
    <property type="entry name" value="S_TKc"/>
    <property type="match status" value="1"/>
</dbReference>
<reference evidence="7" key="1">
    <citation type="journal article" date="2014" name="Int. J. Syst. Evol. Microbiol.">
        <title>Complete genome sequence of Corynebacterium casei LMG S-19264T (=DSM 44701T), isolated from a smear-ripened cheese.</title>
        <authorList>
            <consortium name="US DOE Joint Genome Institute (JGI-PGF)"/>
            <person name="Walter F."/>
            <person name="Albersmeier A."/>
            <person name="Kalinowski J."/>
            <person name="Ruckert C."/>
        </authorList>
    </citation>
    <scope>NUCLEOTIDE SEQUENCE</scope>
    <source>
        <strain evidence="7">KCTC 12988</strain>
    </source>
</reference>